<dbReference type="InterPro" id="IPR049019">
    <property type="entry name" value="NagJ-like_helical"/>
</dbReference>
<evidence type="ECO:0000259" key="9">
    <source>
        <dbReference type="PROSITE" id="PS52009"/>
    </source>
</evidence>
<reference evidence="10 11" key="1">
    <citation type="submission" date="2021-03" db="EMBL/GenBank/DDBJ databases">
        <title>Sequencing the genomes of 1000 actinobacteria strains.</title>
        <authorList>
            <person name="Klenk H.-P."/>
        </authorList>
    </citation>
    <scope>NUCLEOTIDE SEQUENCE [LARGE SCALE GENOMIC DNA]</scope>
    <source>
        <strain evidence="10 11">DSM 46670</strain>
    </source>
</reference>
<keyword evidence="7" id="KW-0732">Signal</keyword>
<protein>
    <submittedName>
        <fullName evidence="10">Hyaluronoglucosaminidase</fullName>
        <ecNumber evidence="10">3.2.1.35</ecNumber>
    </submittedName>
</protein>
<dbReference type="SMART" id="SM00607">
    <property type="entry name" value="FTP"/>
    <property type="match status" value="1"/>
</dbReference>
<dbReference type="SUPFAM" id="SSF140657">
    <property type="entry name" value="Hyaluronidase post-catalytic domain-like"/>
    <property type="match status" value="1"/>
</dbReference>
<evidence type="ECO:0000256" key="3">
    <source>
        <dbReference type="ARBA" id="ARBA00022837"/>
    </source>
</evidence>
<feature type="domain" description="GH84" evidence="9">
    <location>
        <begin position="180"/>
        <end position="463"/>
    </location>
</feature>
<keyword evidence="4" id="KW-1015">Disulfide bond</keyword>
<keyword evidence="2 6" id="KW-0378">Hydrolase</keyword>
<dbReference type="InterPro" id="IPR029018">
    <property type="entry name" value="Hex-like_dom2"/>
</dbReference>
<evidence type="ECO:0000313" key="10">
    <source>
        <dbReference type="EMBL" id="MBP2330360.1"/>
    </source>
</evidence>
<dbReference type="Gene3D" id="3.30.379.10">
    <property type="entry name" value="Chitobiase/beta-hexosaminidase domain 2-like"/>
    <property type="match status" value="1"/>
</dbReference>
<keyword evidence="11" id="KW-1185">Reference proteome</keyword>
<keyword evidence="3" id="KW-0106">Calcium</keyword>
<dbReference type="InterPro" id="IPR011496">
    <property type="entry name" value="O-GlcNAcase_cat"/>
</dbReference>
<evidence type="ECO:0000256" key="6">
    <source>
        <dbReference type="PROSITE-ProRule" id="PRU01353"/>
    </source>
</evidence>
<dbReference type="SUPFAM" id="SSF55545">
    <property type="entry name" value="beta-N-acetylhexosaminidase-like domain"/>
    <property type="match status" value="1"/>
</dbReference>
<dbReference type="SUPFAM" id="SSF49785">
    <property type="entry name" value="Galactose-binding domain-like"/>
    <property type="match status" value="1"/>
</dbReference>
<comment type="caution">
    <text evidence="10">The sequence shown here is derived from an EMBL/GenBank/DDBJ whole genome shotgun (WGS) entry which is preliminary data.</text>
</comment>
<dbReference type="InterPro" id="IPR000421">
    <property type="entry name" value="FA58C"/>
</dbReference>
<feature type="chain" id="PRO_5045050797" evidence="7">
    <location>
        <begin position="27"/>
        <end position="786"/>
    </location>
</feature>
<feature type="domain" description="F5/8 type C" evidence="8">
    <location>
        <begin position="627"/>
        <end position="782"/>
    </location>
</feature>
<dbReference type="InterPro" id="IPR015882">
    <property type="entry name" value="HEX_bac_N"/>
</dbReference>
<dbReference type="EMBL" id="JAGINW010000001">
    <property type="protein sequence ID" value="MBP2330360.1"/>
    <property type="molecule type" value="Genomic_DNA"/>
</dbReference>
<dbReference type="PANTHER" id="PTHR13170:SF16">
    <property type="entry name" value="PROTEIN O-GLCNACASE"/>
    <property type="match status" value="1"/>
</dbReference>
<evidence type="ECO:0000256" key="2">
    <source>
        <dbReference type="ARBA" id="ARBA00022801"/>
    </source>
</evidence>
<evidence type="ECO:0000256" key="4">
    <source>
        <dbReference type="ARBA" id="ARBA00023157"/>
    </source>
</evidence>
<comment type="similarity">
    <text evidence="6">Belongs to the glycosyl hydrolase 84 family.</text>
</comment>
<evidence type="ECO:0000256" key="1">
    <source>
        <dbReference type="ARBA" id="ARBA00022723"/>
    </source>
</evidence>
<dbReference type="Pfam" id="PF22633">
    <property type="entry name" value="F5_F8_type_C_2"/>
    <property type="match status" value="1"/>
</dbReference>
<dbReference type="Gene3D" id="1.20.58.460">
    <property type="entry name" value="Hyaluronidase post-catalytic domain-like"/>
    <property type="match status" value="1"/>
</dbReference>
<name>A0ABS4U132_9PSEU</name>
<accession>A0ABS4U132</accession>
<dbReference type="PANTHER" id="PTHR13170">
    <property type="entry name" value="O-GLCNACASE"/>
    <property type="match status" value="1"/>
</dbReference>
<dbReference type="InterPro" id="IPR051822">
    <property type="entry name" value="Glycosyl_Hydrolase_84"/>
</dbReference>
<dbReference type="InterPro" id="IPR017853">
    <property type="entry name" value="GH"/>
</dbReference>
<gene>
    <name evidence="10" type="ORF">JOF56_010745</name>
</gene>
<dbReference type="InterPro" id="IPR008979">
    <property type="entry name" value="Galactose-bd-like_sf"/>
</dbReference>
<dbReference type="PROSITE" id="PS52009">
    <property type="entry name" value="GH84"/>
    <property type="match status" value="1"/>
</dbReference>
<dbReference type="Proteomes" id="UP001519332">
    <property type="component" value="Unassembled WGS sequence"/>
</dbReference>
<evidence type="ECO:0000256" key="7">
    <source>
        <dbReference type="SAM" id="SignalP"/>
    </source>
</evidence>
<organism evidence="10 11">
    <name type="scientific">Kibdelosporangium banguiense</name>
    <dbReference type="NCBI Taxonomy" id="1365924"/>
    <lineage>
        <taxon>Bacteria</taxon>
        <taxon>Bacillati</taxon>
        <taxon>Actinomycetota</taxon>
        <taxon>Actinomycetes</taxon>
        <taxon>Pseudonocardiales</taxon>
        <taxon>Pseudonocardiaceae</taxon>
        <taxon>Kibdelosporangium</taxon>
    </lineage>
</organism>
<proteinExistence type="inferred from homology"/>
<dbReference type="Gene3D" id="3.20.20.80">
    <property type="entry name" value="Glycosidases"/>
    <property type="match status" value="1"/>
</dbReference>
<feature type="active site" description="Proton donor" evidence="6">
    <location>
        <position position="295"/>
    </location>
</feature>
<sequence>MRSRTVPFLVSVTLALTMAAATQVQAAESGPVPQVTPAPQDIRRSGPDIVVGSQVEVVATAATDPAALSLLDSVLRQQGVRSVNVRANASGSTPLTIHLGPADRPDIASALGRTLVPQHPEGSAIAVTSRHGSLVGTVALGGTDPAGQYYAVQTLRQLFVGSPYRRHIAGVTISDYPAMPLRGTIEGFYGSPWTHQERLDQLAFYGDVKANTYIYAPKDDPYHRDRWRDPYPQAKLAELDQLVDVAASHHVRFTYAISPGTSICYSSQSDRAALTRKLQAMYDLGVRAFSIPLDDISYTRWNCTADQTTYGSPGRAAAARAQVSLLNDVQRNFLATHPGSYPLQMVPTEYGDLTDTAYKQVIRTTLDPAVLVMWTGTDVIPPSITVAQARSASQLFGRNVFVWDNYPVNDYAQAAGRLLLAPYDHREAGLSDHLAGIVANPMNQAAASKVAIFTMADFMWNDRAYNRDVSWTQAAKYLSAANPDALLLFFDLNHLAPTFGPQPWQPQAPALRALVDSFWAGDPRLRAYVQRMTQAPTAIRASVSDKAFLSDASNWLDATELWAGAMNSGLNTLDAIAAGDRAAAAQARRRMDTQASAAGKIRSVPGENRVEGVVQIGDGVIDVFLDRVRAKHDEFSGQIPLTNLSQGKQATQISDYAPEYTAARSVDGNLSDFSTTSGAEVQPWWQVDLGAVANIETIRVYNRVDCCAERVRNYYVLASPTPFPATLSQALTTPGVVSHLETAQAERPTTINLPASARYVRVWLTTSTPQELNMAEVQVFGRSGDT</sequence>
<dbReference type="Pfam" id="PF07555">
    <property type="entry name" value="NAGidase"/>
    <property type="match status" value="1"/>
</dbReference>
<dbReference type="Pfam" id="PF21774">
    <property type="entry name" value="NagJ_C"/>
    <property type="match status" value="1"/>
</dbReference>
<dbReference type="SUPFAM" id="SSF51445">
    <property type="entry name" value="(Trans)glycosidases"/>
    <property type="match status" value="1"/>
</dbReference>
<evidence type="ECO:0000313" key="11">
    <source>
        <dbReference type="Proteomes" id="UP001519332"/>
    </source>
</evidence>
<keyword evidence="5 6" id="KW-0326">Glycosidase</keyword>
<dbReference type="PROSITE" id="PS50022">
    <property type="entry name" value="FA58C_3"/>
    <property type="match status" value="1"/>
</dbReference>
<evidence type="ECO:0000256" key="5">
    <source>
        <dbReference type="ARBA" id="ARBA00023295"/>
    </source>
</evidence>
<dbReference type="InterPro" id="IPR006585">
    <property type="entry name" value="FTP1"/>
</dbReference>
<dbReference type="EC" id="3.2.1.35" evidence="10"/>
<dbReference type="GO" id="GO:0004415">
    <property type="term" value="F:hyalurononglucosaminidase activity"/>
    <property type="evidence" value="ECO:0007669"/>
    <property type="project" value="UniProtKB-EC"/>
</dbReference>
<dbReference type="RefSeq" id="WP_307855684.1">
    <property type="nucleotide sequence ID" value="NZ_JAGINW010000001.1"/>
</dbReference>
<keyword evidence="1" id="KW-0479">Metal-binding</keyword>
<feature type="signal peptide" evidence="7">
    <location>
        <begin position="1"/>
        <end position="26"/>
    </location>
</feature>
<dbReference type="Pfam" id="PF02838">
    <property type="entry name" value="Glyco_hydro_20b"/>
    <property type="match status" value="1"/>
</dbReference>
<evidence type="ECO:0000259" key="8">
    <source>
        <dbReference type="PROSITE" id="PS50022"/>
    </source>
</evidence>
<dbReference type="Gene3D" id="2.60.120.260">
    <property type="entry name" value="Galactose-binding domain-like"/>
    <property type="match status" value="1"/>
</dbReference>